<dbReference type="Gene3D" id="3.40.50.300">
    <property type="entry name" value="P-loop containing nucleotide triphosphate hydrolases"/>
    <property type="match status" value="1"/>
</dbReference>
<dbReference type="Pfam" id="PF00005">
    <property type="entry name" value="ABC_tran"/>
    <property type="match status" value="1"/>
</dbReference>
<dbReference type="InterPro" id="IPR027417">
    <property type="entry name" value="P-loop_NTPase"/>
</dbReference>
<evidence type="ECO:0000313" key="7">
    <source>
        <dbReference type="Proteomes" id="UP001597178"/>
    </source>
</evidence>
<dbReference type="RefSeq" id="WP_382396752.1">
    <property type="nucleotide sequence ID" value="NZ_JBHTNH010000001.1"/>
</dbReference>
<feature type="domain" description="ABC transporter" evidence="5">
    <location>
        <begin position="2"/>
        <end position="239"/>
    </location>
</feature>
<keyword evidence="3" id="KW-0067">ATP-binding</keyword>
<protein>
    <submittedName>
        <fullName evidence="6">Adenosylcobinamide amidohydrolase</fullName>
    </submittedName>
</protein>
<evidence type="ECO:0000256" key="1">
    <source>
        <dbReference type="ARBA" id="ARBA00022448"/>
    </source>
</evidence>
<name>A0ABW3ZPM5_9BACI</name>
<comment type="caution">
    <text evidence="6">The sequence shown here is derived from an EMBL/GenBank/DDBJ whole genome shotgun (WGS) entry which is preliminary data.</text>
</comment>
<dbReference type="PANTHER" id="PTHR42794:SF1">
    <property type="entry name" value="HEMIN IMPORT ATP-BINDING PROTEIN HMUV"/>
    <property type="match status" value="1"/>
</dbReference>
<organism evidence="6 7">
    <name type="scientific">Lentibacillus salinarum</name>
    <dbReference type="NCBI Taxonomy" id="446820"/>
    <lineage>
        <taxon>Bacteria</taxon>
        <taxon>Bacillati</taxon>
        <taxon>Bacillota</taxon>
        <taxon>Bacilli</taxon>
        <taxon>Bacillales</taxon>
        <taxon>Bacillaceae</taxon>
        <taxon>Lentibacillus</taxon>
    </lineage>
</organism>
<sequence length="488" mass="53343">MLNLEHVSGGYDGQPVIQDISFSVSPGEFFGILGPNGSGKTTLLKMISGLIPCTSGSIQLNNRNITLFSRKALAKKMAVLPQLTGHAFSYTVRETVTLGRYAHRQGFFQTWTAEDERVLQTVMEQTNMTGFQHEAVQELSGGEQQRVFLAQALAQQPDLLLLDEPTNHLDLAYQKDLLDLLKKGAEQEGLTVVSIFHDLNLASLYCDRLLLLHEGRERVIHTPDGVLTEGLIKEVYKTNVTKHPHPAVAKPQMHLLPDAAQTSAEVMIGPSMLTIKQEHITLTSPITLRTLSSGVCGAGIGWNTEFVNRHVPAGYDCSNPEGEMQDYLEKNGFDTSRTVGMMTAVELAHVAYSRWKHEHFSIFTVVTAGVGNATDSARSVGAAHPMTQGTINIWLFVNGHLTEEAFIQVIMTATEAKAQALRELDIRDKHTDTIATGTSTDSVLVAATQQGEMLPYAGTATALGQLIGKSVYAETKKAIQRYPAYNGQ</sequence>
<keyword evidence="7" id="KW-1185">Reference proteome</keyword>
<evidence type="ECO:0000256" key="4">
    <source>
        <dbReference type="ARBA" id="ARBA00022967"/>
    </source>
</evidence>
<keyword evidence="2" id="KW-0547">Nucleotide-binding</keyword>
<evidence type="ECO:0000256" key="2">
    <source>
        <dbReference type="ARBA" id="ARBA00022741"/>
    </source>
</evidence>
<dbReference type="SMART" id="SM00382">
    <property type="entry name" value="AAA"/>
    <property type="match status" value="1"/>
</dbReference>
<reference evidence="7" key="1">
    <citation type="journal article" date="2019" name="Int. J. Syst. Evol. Microbiol.">
        <title>The Global Catalogue of Microorganisms (GCM) 10K type strain sequencing project: providing services to taxonomists for standard genome sequencing and annotation.</title>
        <authorList>
            <consortium name="The Broad Institute Genomics Platform"/>
            <consortium name="The Broad Institute Genome Sequencing Center for Infectious Disease"/>
            <person name="Wu L."/>
            <person name="Ma J."/>
        </authorList>
    </citation>
    <scope>NUCLEOTIDE SEQUENCE [LARGE SCALE GENOMIC DNA]</scope>
    <source>
        <strain evidence="7">CCUG 54822</strain>
    </source>
</reference>
<dbReference type="InterPro" id="IPR003439">
    <property type="entry name" value="ABC_transporter-like_ATP-bd"/>
</dbReference>
<dbReference type="PANTHER" id="PTHR42794">
    <property type="entry name" value="HEMIN IMPORT ATP-BINDING PROTEIN HMUV"/>
    <property type="match status" value="1"/>
</dbReference>
<gene>
    <name evidence="6" type="ORF">ACFQ4A_00155</name>
</gene>
<dbReference type="Pfam" id="PF01955">
    <property type="entry name" value="CbiZ"/>
    <property type="match status" value="1"/>
</dbReference>
<dbReference type="Proteomes" id="UP001597178">
    <property type="component" value="Unassembled WGS sequence"/>
</dbReference>
<keyword evidence="4" id="KW-1278">Translocase</keyword>
<evidence type="ECO:0000259" key="5">
    <source>
        <dbReference type="PROSITE" id="PS50893"/>
    </source>
</evidence>
<dbReference type="InterPro" id="IPR002808">
    <property type="entry name" value="AdoCbi_amidolase"/>
</dbReference>
<dbReference type="CDD" id="cd03214">
    <property type="entry name" value="ABC_Iron-Siderophores_B12_Hemin"/>
    <property type="match status" value="1"/>
</dbReference>
<accession>A0ABW3ZPM5</accession>
<keyword evidence="1" id="KW-0813">Transport</keyword>
<evidence type="ECO:0000313" key="6">
    <source>
        <dbReference type="EMBL" id="MFD1360083.1"/>
    </source>
</evidence>
<dbReference type="PROSITE" id="PS00211">
    <property type="entry name" value="ABC_TRANSPORTER_1"/>
    <property type="match status" value="1"/>
</dbReference>
<dbReference type="PROSITE" id="PS50893">
    <property type="entry name" value="ABC_TRANSPORTER_2"/>
    <property type="match status" value="1"/>
</dbReference>
<proteinExistence type="predicted"/>
<dbReference type="InterPro" id="IPR003593">
    <property type="entry name" value="AAA+_ATPase"/>
</dbReference>
<dbReference type="InterPro" id="IPR017871">
    <property type="entry name" value="ABC_transporter-like_CS"/>
</dbReference>
<dbReference type="EMBL" id="JBHTNH010000001">
    <property type="protein sequence ID" value="MFD1360083.1"/>
    <property type="molecule type" value="Genomic_DNA"/>
</dbReference>
<dbReference type="SUPFAM" id="SSF52540">
    <property type="entry name" value="P-loop containing nucleoside triphosphate hydrolases"/>
    <property type="match status" value="1"/>
</dbReference>
<evidence type="ECO:0000256" key="3">
    <source>
        <dbReference type="ARBA" id="ARBA00022840"/>
    </source>
</evidence>